<organism evidence="6 7">
    <name type="scientific">Bos mutus</name>
    <name type="common">wild yak</name>
    <dbReference type="NCBI Taxonomy" id="72004"/>
    <lineage>
        <taxon>Eukaryota</taxon>
        <taxon>Metazoa</taxon>
        <taxon>Chordata</taxon>
        <taxon>Craniata</taxon>
        <taxon>Vertebrata</taxon>
        <taxon>Euteleostomi</taxon>
        <taxon>Mammalia</taxon>
        <taxon>Eutheria</taxon>
        <taxon>Laurasiatheria</taxon>
        <taxon>Artiodactyla</taxon>
        <taxon>Ruminantia</taxon>
        <taxon>Pecora</taxon>
        <taxon>Bovidae</taxon>
        <taxon>Bovinae</taxon>
        <taxon>Bos</taxon>
    </lineage>
</organism>
<dbReference type="InterPro" id="IPR042510">
    <property type="entry name" value="CIP2A"/>
</dbReference>
<dbReference type="InterPro" id="IPR048701">
    <property type="entry name" value="CIP2A_N"/>
</dbReference>
<feature type="domain" description="Kinesin motor" evidence="5">
    <location>
        <begin position="584"/>
        <end position="767"/>
    </location>
</feature>
<dbReference type="SUPFAM" id="SSF48371">
    <property type="entry name" value="ARM repeat"/>
    <property type="match status" value="1"/>
</dbReference>
<dbReference type="Proteomes" id="UP000322234">
    <property type="component" value="Unassembled WGS sequence"/>
</dbReference>
<dbReference type="PANTHER" id="PTHR23161">
    <property type="entry name" value="PROTEIN CIP2A"/>
    <property type="match status" value="1"/>
</dbReference>
<evidence type="ECO:0000256" key="4">
    <source>
        <dbReference type="SAM" id="Coils"/>
    </source>
</evidence>
<evidence type="ECO:0000313" key="6">
    <source>
        <dbReference type="EMBL" id="MXQ81185.1"/>
    </source>
</evidence>
<gene>
    <name evidence="6" type="ORF">E5288_WYG012801</name>
</gene>
<name>A0A6B0QUF5_9CETA</name>
<dbReference type="GO" id="GO:0005524">
    <property type="term" value="F:ATP binding"/>
    <property type="evidence" value="ECO:0007669"/>
    <property type="project" value="UniProtKB-UniRule"/>
</dbReference>
<dbReference type="Gene3D" id="3.40.850.10">
    <property type="entry name" value="Kinesin motor domain"/>
    <property type="match status" value="1"/>
</dbReference>
<dbReference type="InterPro" id="IPR036961">
    <property type="entry name" value="Kinesin_motor_dom_sf"/>
</dbReference>
<keyword evidence="7" id="KW-1185">Reference proteome</keyword>
<evidence type="ECO:0000313" key="7">
    <source>
        <dbReference type="Proteomes" id="UP000322234"/>
    </source>
</evidence>
<comment type="caution">
    <text evidence="6">The sequence shown here is derived from an EMBL/GenBank/DDBJ whole genome shotgun (WGS) entry which is preliminary data.</text>
</comment>
<evidence type="ECO:0000256" key="1">
    <source>
        <dbReference type="ARBA" id="ARBA00022741"/>
    </source>
</evidence>
<evidence type="ECO:0000256" key="2">
    <source>
        <dbReference type="ARBA" id="ARBA00022840"/>
    </source>
</evidence>
<dbReference type="Pfam" id="PF16796">
    <property type="entry name" value="Microtub_bd"/>
    <property type="match status" value="1"/>
</dbReference>
<dbReference type="PANTHER" id="PTHR23161:SF2">
    <property type="entry name" value="PROTEIN CIP2A"/>
    <property type="match status" value="1"/>
</dbReference>
<dbReference type="GO" id="GO:0007018">
    <property type="term" value="P:microtubule-based movement"/>
    <property type="evidence" value="ECO:0007669"/>
    <property type="project" value="InterPro"/>
</dbReference>
<dbReference type="InterPro" id="IPR031852">
    <property type="entry name" value="Vik1/Cik1_MT-bd"/>
</dbReference>
<dbReference type="InterPro" id="IPR016024">
    <property type="entry name" value="ARM-type_fold"/>
</dbReference>
<dbReference type="InterPro" id="IPR027417">
    <property type="entry name" value="P-loop_NTPase"/>
</dbReference>
<dbReference type="AlphaFoldDB" id="A0A6B0QUF5"/>
<dbReference type="Pfam" id="PF21044">
    <property type="entry name" value="CIP2A_N"/>
    <property type="match status" value="2"/>
</dbReference>
<dbReference type="EMBL" id="VBQZ03000006">
    <property type="protein sequence ID" value="MXQ81185.1"/>
    <property type="molecule type" value="Genomic_DNA"/>
</dbReference>
<dbReference type="InterPro" id="IPR001752">
    <property type="entry name" value="Kinesin_motor_dom"/>
</dbReference>
<feature type="binding site" evidence="3">
    <location>
        <begin position="708"/>
        <end position="715"/>
    </location>
    <ligand>
        <name>ATP</name>
        <dbReference type="ChEBI" id="CHEBI:30616"/>
    </ligand>
</feature>
<dbReference type="SUPFAM" id="SSF52540">
    <property type="entry name" value="P-loop containing nucleoside triphosphate hydrolases"/>
    <property type="match status" value="1"/>
</dbReference>
<keyword evidence="2 3" id="KW-0067">ATP-binding</keyword>
<reference evidence="6" key="1">
    <citation type="submission" date="2019-10" db="EMBL/GenBank/DDBJ databases">
        <title>The sequence and de novo assembly of the wild yak genome.</title>
        <authorList>
            <person name="Liu Y."/>
        </authorList>
    </citation>
    <scope>NUCLEOTIDE SEQUENCE [LARGE SCALE GENOMIC DNA]</scope>
    <source>
        <strain evidence="6">WY2019</strain>
    </source>
</reference>
<keyword evidence="1 3" id="KW-0547">Nucleotide-binding</keyword>
<evidence type="ECO:0000259" key="5">
    <source>
        <dbReference type="PROSITE" id="PS50067"/>
    </source>
</evidence>
<keyword evidence="3" id="KW-0505">Motor protein</keyword>
<sequence>MDSTACLKSLLLSISQYKAVKSEANTAQLLRHLENNVKSFYRTLISFLAHSSLTVVVFALSILSSLTLNEEVGEKLFHARNIHQTFQLIFNILINGDGTLTRKYSVDLLVDLLKNPKIADYLTRYEHFSSCLNQVLGLLNGKDPNSSSKVLELLLAFCSVTQLRHVLTQMIFEQTPSGSTVLGTRSKCLEPTVALLRWSSQPLDGSENCPILALELFKEIFEILSAVFIEWIYSNIELSQSDGVEHVSKLAADVILKTLDLMNKLKQLVPGMEVSFYKILQDPRLITPLAFALTSDNREQVQSGLGILLEASPLPDFPALVLGESIAANNAYRQQETEHMPRRVPLQSLNHSFPTSVKCLTPPLLKDRVPGLNIEELIEKLQSGVVVKDQINDVRLSDIMDVYEMKLSTLASKESRLQDLLEAKALALAQADRLIAQYRCQRTQAETEARTLANMLREVERKNEELAVLLKSQQVESERAQSDIEHLFQHNRKLESVAEEHEVLTKSYMELLQRNETAEKKNKDLQVTCDSLSKQIETVKKLNESLKQQNEKTIAQLIEKEEQRKEVQNQLVDRECKLASLSLTGRITLRRMDLSELGEAAVFLRINKDELLLLQAMAFDGESTPSPGFLQFPSGPCGPSDPPTHLSLSWSDEQCGTLSGAPAAPTHHDFSFDRVFPPGSGQDEVFEEISMLVQSALGGYPVCIFAYGQTGSGKTFTMEGGPRGDPQMKGLIPWALRHLFPVAQELSGQGWTYSFVASYLEIYNKTV</sequence>
<dbReference type="SMART" id="SM00129">
    <property type="entry name" value="KISc"/>
    <property type="match status" value="1"/>
</dbReference>
<evidence type="ECO:0000256" key="3">
    <source>
        <dbReference type="PROSITE-ProRule" id="PRU00283"/>
    </source>
</evidence>
<comment type="similarity">
    <text evidence="3">Belongs to the TRAFAC class myosin-kinesin ATPase superfamily. Kinesin family.</text>
</comment>
<proteinExistence type="inferred from homology"/>
<dbReference type="GO" id="GO:0003777">
    <property type="term" value="F:microtubule motor activity"/>
    <property type="evidence" value="ECO:0007669"/>
    <property type="project" value="InterPro"/>
</dbReference>
<feature type="coiled-coil region" evidence="4">
    <location>
        <begin position="501"/>
        <end position="577"/>
    </location>
</feature>
<feature type="coiled-coil region" evidence="4">
    <location>
        <begin position="417"/>
        <end position="476"/>
    </location>
</feature>
<accession>A0A6B0QUF5</accession>
<keyword evidence="4" id="KW-0175">Coiled coil</keyword>
<dbReference type="GO" id="GO:0008017">
    <property type="term" value="F:microtubule binding"/>
    <property type="evidence" value="ECO:0007669"/>
    <property type="project" value="InterPro"/>
</dbReference>
<dbReference type="PROSITE" id="PS50067">
    <property type="entry name" value="KINESIN_MOTOR_2"/>
    <property type="match status" value="1"/>
</dbReference>
<protein>
    <recommendedName>
        <fullName evidence="5">Kinesin motor domain-containing protein</fullName>
    </recommendedName>
</protein>